<dbReference type="PANTHER" id="PTHR43187:SF1">
    <property type="entry name" value="GLUTAMINE AMIDOTRANSFERASE DUG3-RELATED"/>
    <property type="match status" value="1"/>
</dbReference>
<keyword evidence="4" id="KW-1185">Reference proteome</keyword>
<accession>A0A2R8BDM1</accession>
<protein>
    <submittedName>
        <fullName evidence="3">Gamma-glutamyl-hercynylcysteine sulfoxide hydrolase</fullName>
        <ecNumber evidence="3">3.5.1.118</ecNumber>
    </submittedName>
</protein>
<dbReference type="AlphaFoldDB" id="A0A2R8BDM1"/>
<dbReference type="SUPFAM" id="SSF56235">
    <property type="entry name" value="N-terminal nucleophile aminohydrolases (Ntn hydrolases)"/>
    <property type="match status" value="1"/>
</dbReference>
<dbReference type="InterPro" id="IPR029055">
    <property type="entry name" value="Ntn_hydrolases_N"/>
</dbReference>
<reference evidence="3 4" key="1">
    <citation type="submission" date="2018-03" db="EMBL/GenBank/DDBJ databases">
        <authorList>
            <person name="Keele B.F."/>
        </authorList>
    </citation>
    <scope>NUCLEOTIDE SEQUENCE [LARGE SCALE GENOMIC DNA]</scope>
    <source>
        <strain evidence="3 4">CECT 8599</strain>
    </source>
</reference>
<dbReference type="EC" id="3.5.1.118" evidence="3"/>
<evidence type="ECO:0000313" key="4">
    <source>
        <dbReference type="Proteomes" id="UP000244880"/>
    </source>
</evidence>
<dbReference type="InterPro" id="IPR052373">
    <property type="entry name" value="Gamma-glu_amide_hydrolase"/>
</dbReference>
<evidence type="ECO:0000313" key="3">
    <source>
        <dbReference type="EMBL" id="SPH21180.1"/>
    </source>
</evidence>
<name>A0A2R8BDM1_9RHOB</name>
<sequence>MCRWAAWSGTPIFLQDILSAPEHSLIVQSQNASECKTAINGDGFGVAWYADLPEPGLFRDINPAWSDSNLPSIAAQIRSPLFLAHVRATTGSAISRNNCHPFVVGRWSFMHNGQVGGFDQFRKAADMSIPEAFYNHRKGATDSEALFLNALGHNLDADPIGAMSRAVYEMERLSRERGHTPHMRFSGAFSDGKRLFAMRYASDANAPTLYYKCGSSPSGVMIVSEPLEADTQGWHAVPQGSVCCVEDGEVSIVAMRAADTFRDAA</sequence>
<dbReference type="Gene3D" id="3.60.20.10">
    <property type="entry name" value="Glutamine Phosphoribosylpyrophosphate, subunit 1, domain 1"/>
    <property type="match status" value="1"/>
</dbReference>
<gene>
    <name evidence="3" type="primary">egtC</name>
    <name evidence="3" type="ORF">ASD8599_01929</name>
</gene>
<dbReference type="Proteomes" id="UP000244880">
    <property type="component" value="Unassembled WGS sequence"/>
</dbReference>
<evidence type="ECO:0000256" key="1">
    <source>
        <dbReference type="ARBA" id="ARBA00022962"/>
    </source>
</evidence>
<keyword evidence="3" id="KW-0378">Hydrolase</keyword>
<feature type="domain" description="Glutamine amidotransferase type-2" evidence="2">
    <location>
        <begin position="2"/>
        <end position="256"/>
    </location>
</feature>
<keyword evidence="1" id="KW-0315">Glutamine amidotransferase</keyword>
<dbReference type="EMBL" id="OMOR01000001">
    <property type="protein sequence ID" value="SPH21180.1"/>
    <property type="molecule type" value="Genomic_DNA"/>
</dbReference>
<dbReference type="RefSeq" id="WP_108828294.1">
    <property type="nucleotide sequence ID" value="NZ_OMOR01000001.1"/>
</dbReference>
<evidence type="ECO:0000259" key="2">
    <source>
        <dbReference type="PROSITE" id="PS51278"/>
    </source>
</evidence>
<dbReference type="PROSITE" id="PS51278">
    <property type="entry name" value="GATASE_TYPE_2"/>
    <property type="match status" value="1"/>
</dbReference>
<dbReference type="InterPro" id="IPR017932">
    <property type="entry name" value="GATase_2_dom"/>
</dbReference>
<dbReference type="OrthoDB" id="9804310at2"/>
<dbReference type="Pfam" id="PF13230">
    <property type="entry name" value="GATase_4"/>
    <property type="match status" value="1"/>
</dbReference>
<dbReference type="CDD" id="cd01908">
    <property type="entry name" value="YafJ"/>
    <property type="match status" value="1"/>
</dbReference>
<proteinExistence type="predicted"/>
<dbReference type="GO" id="GO:0016787">
    <property type="term" value="F:hydrolase activity"/>
    <property type="evidence" value="ECO:0007669"/>
    <property type="project" value="UniProtKB-KW"/>
</dbReference>
<dbReference type="InterPro" id="IPR026869">
    <property type="entry name" value="EgtC-like"/>
</dbReference>
<organism evidence="3 4">
    <name type="scientific">Ascidiaceihabitans donghaensis</name>
    <dbReference type="NCBI Taxonomy" id="1510460"/>
    <lineage>
        <taxon>Bacteria</taxon>
        <taxon>Pseudomonadati</taxon>
        <taxon>Pseudomonadota</taxon>
        <taxon>Alphaproteobacteria</taxon>
        <taxon>Rhodobacterales</taxon>
        <taxon>Paracoccaceae</taxon>
        <taxon>Ascidiaceihabitans</taxon>
    </lineage>
</organism>
<dbReference type="PANTHER" id="PTHR43187">
    <property type="entry name" value="GLUTAMINE AMIDOTRANSFERASE DUG3-RELATED"/>
    <property type="match status" value="1"/>
</dbReference>